<comment type="caution">
    <text evidence="2">The sequence shown here is derived from an EMBL/GenBank/DDBJ whole genome shotgun (WGS) entry which is preliminary data.</text>
</comment>
<name>A0A6L2JVD4_TANCI</name>
<feature type="region of interest" description="Disordered" evidence="1">
    <location>
        <begin position="131"/>
        <end position="157"/>
    </location>
</feature>
<accession>A0A6L2JVD4</accession>
<dbReference type="AlphaFoldDB" id="A0A6L2JVD4"/>
<gene>
    <name evidence="2" type="ORF">Tci_012520</name>
</gene>
<evidence type="ECO:0000256" key="1">
    <source>
        <dbReference type="SAM" id="MobiDB-lite"/>
    </source>
</evidence>
<organism evidence="2">
    <name type="scientific">Tanacetum cinerariifolium</name>
    <name type="common">Dalmatian daisy</name>
    <name type="synonym">Chrysanthemum cinerariifolium</name>
    <dbReference type="NCBI Taxonomy" id="118510"/>
    <lineage>
        <taxon>Eukaryota</taxon>
        <taxon>Viridiplantae</taxon>
        <taxon>Streptophyta</taxon>
        <taxon>Embryophyta</taxon>
        <taxon>Tracheophyta</taxon>
        <taxon>Spermatophyta</taxon>
        <taxon>Magnoliopsida</taxon>
        <taxon>eudicotyledons</taxon>
        <taxon>Gunneridae</taxon>
        <taxon>Pentapetalae</taxon>
        <taxon>asterids</taxon>
        <taxon>campanulids</taxon>
        <taxon>Asterales</taxon>
        <taxon>Asteraceae</taxon>
        <taxon>Asteroideae</taxon>
        <taxon>Anthemideae</taxon>
        <taxon>Anthemidinae</taxon>
        <taxon>Tanacetum</taxon>
    </lineage>
</organism>
<sequence length="222" mass="24131">MPGISPCHYTTQAWYDVSSPSCLKLRISSSCLAVLDDGQHLWIKAFLRRSQESTVPGGSLSTHLLVAPINVIWKTRIITALCDTPGEALRCKGCDDSFLCWSMLQHNPSGMLRRSFVSSAALPYLAPAFGSESEPFEDPESQVSSDHDSFEPSFDSKPFVDLASPAIFAASNLDDEPLGSSDTAEYYEGSEFFKDDPSEDGSTNAASDTDEPPIPSLPTFYA</sequence>
<reference evidence="2" key="1">
    <citation type="journal article" date="2019" name="Sci. Rep.">
        <title>Draft genome of Tanacetum cinerariifolium, the natural source of mosquito coil.</title>
        <authorList>
            <person name="Yamashiro T."/>
            <person name="Shiraishi A."/>
            <person name="Satake H."/>
            <person name="Nakayama K."/>
        </authorList>
    </citation>
    <scope>NUCLEOTIDE SEQUENCE</scope>
</reference>
<protein>
    <submittedName>
        <fullName evidence="2">Uncharacterized protein</fullName>
    </submittedName>
</protein>
<dbReference type="EMBL" id="BKCJ010001315">
    <property type="protein sequence ID" value="GEU40542.1"/>
    <property type="molecule type" value="Genomic_DNA"/>
</dbReference>
<feature type="region of interest" description="Disordered" evidence="1">
    <location>
        <begin position="172"/>
        <end position="222"/>
    </location>
</feature>
<proteinExistence type="predicted"/>
<evidence type="ECO:0000313" key="2">
    <source>
        <dbReference type="EMBL" id="GEU40542.1"/>
    </source>
</evidence>